<dbReference type="Proteomes" id="UP000736672">
    <property type="component" value="Unassembled WGS sequence"/>
</dbReference>
<dbReference type="GO" id="GO:0003677">
    <property type="term" value="F:DNA binding"/>
    <property type="evidence" value="ECO:0007669"/>
    <property type="project" value="InterPro"/>
</dbReference>
<evidence type="ECO:0000313" key="5">
    <source>
        <dbReference type="EMBL" id="KAH7243780.1"/>
    </source>
</evidence>
<organism evidence="5 6">
    <name type="scientific">Fusarium solani</name>
    <name type="common">Filamentous fungus</name>
    <dbReference type="NCBI Taxonomy" id="169388"/>
    <lineage>
        <taxon>Eukaryota</taxon>
        <taxon>Fungi</taxon>
        <taxon>Dikarya</taxon>
        <taxon>Ascomycota</taxon>
        <taxon>Pezizomycotina</taxon>
        <taxon>Sordariomycetes</taxon>
        <taxon>Hypocreomycetidae</taxon>
        <taxon>Hypocreales</taxon>
        <taxon>Nectriaceae</taxon>
        <taxon>Fusarium</taxon>
        <taxon>Fusarium solani species complex</taxon>
    </lineage>
</organism>
<keyword evidence="2" id="KW-0479">Metal-binding</keyword>
<gene>
    <name evidence="5" type="ORF">B0J15DRAFT_451540</name>
</gene>
<dbReference type="PANTHER" id="PTHR31001:SF84">
    <property type="entry name" value="FUNGAL SPECIFIC TRANSCRIPTION FACTOR"/>
    <property type="match status" value="1"/>
</dbReference>
<evidence type="ECO:0000313" key="6">
    <source>
        <dbReference type="Proteomes" id="UP000736672"/>
    </source>
</evidence>
<name>A0A9P9K4I9_FUSSL</name>
<dbReference type="Pfam" id="PF04082">
    <property type="entry name" value="Fungal_trans"/>
    <property type="match status" value="1"/>
</dbReference>
<dbReference type="GO" id="GO:0005634">
    <property type="term" value="C:nucleus"/>
    <property type="evidence" value="ECO:0007669"/>
    <property type="project" value="UniProtKB-SubCell"/>
</dbReference>
<dbReference type="PROSITE" id="PS00463">
    <property type="entry name" value="ZN2_CY6_FUNGAL_1"/>
    <property type="match status" value="1"/>
</dbReference>
<dbReference type="OrthoDB" id="5344325at2759"/>
<dbReference type="SMART" id="SM00906">
    <property type="entry name" value="Fungal_trans"/>
    <property type="match status" value="1"/>
</dbReference>
<dbReference type="EMBL" id="JAGTJS010000018">
    <property type="protein sequence ID" value="KAH7243780.1"/>
    <property type="molecule type" value="Genomic_DNA"/>
</dbReference>
<evidence type="ECO:0000259" key="4">
    <source>
        <dbReference type="PROSITE" id="PS50048"/>
    </source>
</evidence>
<dbReference type="GO" id="GO:0008270">
    <property type="term" value="F:zinc ion binding"/>
    <property type="evidence" value="ECO:0007669"/>
    <property type="project" value="InterPro"/>
</dbReference>
<sequence>MANTQKEKARACTECTRRKQKCNHKWPCDRCQKRKVADKCRFKDTNRHHTRKADREGWAKGKWGLNRHRTVASMPSYMLLSLTTQDGVVETPSREYFKDPKISPQLRRALQVVPPRPYTDTLIQNFFDNVNIHCIVYPKTFLEQYQQWWTARTENKPLSVQWTCLLLMVCACASQYTEADLQGKRKIDSGDAIQRLTEQYHEAARELSRTIPIGYNHLINIQQLLHSCYWFMFEARFIEFWHVLNLAIREAQELHIHQESKAEIVTEFELEIQRRVWCVMDIWDYQSSTLLGRPMLIDRSDCDVGLPSPSLEEARHSPLLHARMQSSLIQHLFDRFGRTKNITDPMDIREYVGIIKKWTKDFLHPSDMYQTDQYLDWVAVHRHYVHIMAFSMLLNPIRPFFARAFTSLFLHTELTIRNDGISYCLEFMVSLRRFFNSVYPHVARFPFALLFIFDTAAGLCSAVLHDKHHTLPVREDVFRAIDDAHTMLRRLRTVTKSAETSYRILSRIMKRLSRTVEGQTCPRTAHPPKSTASPGLSRLGECPWRTFYRPHASSLSVPEVSPPTTEWNVLGKSVDLEAYDIPLHPVR</sequence>
<evidence type="ECO:0000256" key="2">
    <source>
        <dbReference type="ARBA" id="ARBA00022723"/>
    </source>
</evidence>
<dbReference type="CDD" id="cd00067">
    <property type="entry name" value="GAL4"/>
    <property type="match status" value="1"/>
</dbReference>
<dbReference type="GO" id="GO:0006351">
    <property type="term" value="P:DNA-templated transcription"/>
    <property type="evidence" value="ECO:0007669"/>
    <property type="project" value="InterPro"/>
</dbReference>
<dbReference type="AlphaFoldDB" id="A0A9P9K4I9"/>
<dbReference type="InterPro" id="IPR036864">
    <property type="entry name" value="Zn2-C6_fun-type_DNA-bd_sf"/>
</dbReference>
<dbReference type="InterPro" id="IPR050613">
    <property type="entry name" value="Sec_Metabolite_Reg"/>
</dbReference>
<dbReference type="CDD" id="cd12148">
    <property type="entry name" value="fungal_TF_MHR"/>
    <property type="match status" value="1"/>
</dbReference>
<dbReference type="Pfam" id="PF00172">
    <property type="entry name" value="Zn_clus"/>
    <property type="match status" value="1"/>
</dbReference>
<dbReference type="SUPFAM" id="SSF57701">
    <property type="entry name" value="Zn2/Cys6 DNA-binding domain"/>
    <property type="match status" value="1"/>
</dbReference>
<dbReference type="PANTHER" id="PTHR31001">
    <property type="entry name" value="UNCHARACTERIZED TRANSCRIPTIONAL REGULATORY PROTEIN"/>
    <property type="match status" value="1"/>
</dbReference>
<dbReference type="InterPro" id="IPR007219">
    <property type="entry name" value="XnlR_reg_dom"/>
</dbReference>
<accession>A0A9P9K4I9</accession>
<evidence type="ECO:0000256" key="1">
    <source>
        <dbReference type="ARBA" id="ARBA00004123"/>
    </source>
</evidence>
<evidence type="ECO:0000256" key="3">
    <source>
        <dbReference type="ARBA" id="ARBA00023242"/>
    </source>
</evidence>
<proteinExistence type="predicted"/>
<keyword evidence="6" id="KW-1185">Reference proteome</keyword>
<feature type="domain" description="Zn(2)-C6 fungal-type" evidence="4">
    <location>
        <begin position="11"/>
        <end position="42"/>
    </location>
</feature>
<comment type="subcellular location">
    <subcellularLocation>
        <location evidence="1">Nucleus</location>
    </subcellularLocation>
</comment>
<dbReference type="InterPro" id="IPR001138">
    <property type="entry name" value="Zn2Cys6_DnaBD"/>
</dbReference>
<reference evidence="5" key="1">
    <citation type="journal article" date="2021" name="Nat. Commun.">
        <title>Genetic determinants of endophytism in the Arabidopsis root mycobiome.</title>
        <authorList>
            <person name="Mesny F."/>
            <person name="Miyauchi S."/>
            <person name="Thiergart T."/>
            <person name="Pickel B."/>
            <person name="Atanasova L."/>
            <person name="Karlsson M."/>
            <person name="Huettel B."/>
            <person name="Barry K.W."/>
            <person name="Haridas S."/>
            <person name="Chen C."/>
            <person name="Bauer D."/>
            <person name="Andreopoulos W."/>
            <person name="Pangilinan J."/>
            <person name="LaButti K."/>
            <person name="Riley R."/>
            <person name="Lipzen A."/>
            <person name="Clum A."/>
            <person name="Drula E."/>
            <person name="Henrissat B."/>
            <person name="Kohler A."/>
            <person name="Grigoriev I.V."/>
            <person name="Martin F.M."/>
            <person name="Hacquard S."/>
        </authorList>
    </citation>
    <scope>NUCLEOTIDE SEQUENCE</scope>
    <source>
        <strain evidence="5">FSSC 5 MPI-SDFR-AT-0091</strain>
    </source>
</reference>
<dbReference type="PROSITE" id="PS50048">
    <property type="entry name" value="ZN2_CY6_FUNGAL_2"/>
    <property type="match status" value="1"/>
</dbReference>
<dbReference type="Gene3D" id="4.10.240.10">
    <property type="entry name" value="Zn(2)-C6 fungal-type DNA-binding domain"/>
    <property type="match status" value="1"/>
</dbReference>
<keyword evidence="3" id="KW-0539">Nucleus</keyword>
<dbReference type="GO" id="GO:0000981">
    <property type="term" value="F:DNA-binding transcription factor activity, RNA polymerase II-specific"/>
    <property type="evidence" value="ECO:0007669"/>
    <property type="project" value="InterPro"/>
</dbReference>
<protein>
    <submittedName>
        <fullName evidence="5">Fungal-specific transcription factor domain-containing protein</fullName>
    </submittedName>
</protein>
<comment type="caution">
    <text evidence="5">The sequence shown here is derived from an EMBL/GenBank/DDBJ whole genome shotgun (WGS) entry which is preliminary data.</text>
</comment>
<dbReference type="SMART" id="SM00066">
    <property type="entry name" value="GAL4"/>
    <property type="match status" value="1"/>
</dbReference>